<dbReference type="Pfam" id="PF10263">
    <property type="entry name" value="SprT-like"/>
    <property type="match status" value="1"/>
</dbReference>
<dbReference type="PANTHER" id="PTHR21220:SF0">
    <property type="entry name" value="DNA-DEPENDENT METALLOPROTEASE SPRTN"/>
    <property type="match status" value="1"/>
</dbReference>
<dbReference type="PANTHER" id="PTHR21220">
    <property type="entry name" value="DNA-DEPENDENT METALLOPROTEASE SPRTN"/>
    <property type="match status" value="1"/>
</dbReference>
<dbReference type="GO" id="GO:0031593">
    <property type="term" value="F:polyubiquitin modification-dependent protein binding"/>
    <property type="evidence" value="ECO:0007669"/>
    <property type="project" value="TreeGrafter"/>
</dbReference>
<accession>A0AAX6H9F8</accession>
<dbReference type="EMBL" id="JANAVB010011394">
    <property type="protein sequence ID" value="KAJ6837626.1"/>
    <property type="molecule type" value="Genomic_DNA"/>
</dbReference>
<dbReference type="InterPro" id="IPR006640">
    <property type="entry name" value="SprT-like_domain"/>
</dbReference>
<reference evidence="3" key="2">
    <citation type="submission" date="2023-04" db="EMBL/GenBank/DDBJ databases">
        <authorList>
            <person name="Bruccoleri R.E."/>
            <person name="Oakeley E.J."/>
            <person name="Faust A.-M."/>
            <person name="Dessus-Babus S."/>
            <person name="Altorfer M."/>
            <person name="Burckhardt D."/>
            <person name="Oertli M."/>
            <person name="Naumann U."/>
            <person name="Petersen F."/>
            <person name="Wong J."/>
        </authorList>
    </citation>
    <scope>NUCLEOTIDE SEQUENCE</scope>
    <source>
        <strain evidence="3">GSM-AAB239-AS_SAM_17_03QT</strain>
        <tissue evidence="3">Leaf</tissue>
    </source>
</reference>
<dbReference type="InterPro" id="IPR044245">
    <property type="entry name" value="Spartan"/>
</dbReference>
<evidence type="ECO:0000259" key="2">
    <source>
        <dbReference type="SMART" id="SM00731"/>
    </source>
</evidence>
<dbReference type="Proteomes" id="UP001140949">
    <property type="component" value="Unassembled WGS sequence"/>
</dbReference>
<dbReference type="SMART" id="SM00731">
    <property type="entry name" value="SprT"/>
    <property type="match status" value="1"/>
</dbReference>
<dbReference type="GO" id="GO:0003697">
    <property type="term" value="F:single-stranded DNA binding"/>
    <property type="evidence" value="ECO:0007669"/>
    <property type="project" value="InterPro"/>
</dbReference>
<evidence type="ECO:0000313" key="4">
    <source>
        <dbReference type="Proteomes" id="UP001140949"/>
    </source>
</evidence>
<gene>
    <name evidence="3" type="ORF">M6B38_119845</name>
</gene>
<keyword evidence="4" id="KW-1185">Reference proteome</keyword>
<name>A0AAX6H9F8_IRIPA</name>
<dbReference type="AlphaFoldDB" id="A0AAX6H9F8"/>
<feature type="domain" description="SprT-like" evidence="2">
    <location>
        <begin position="11"/>
        <end position="171"/>
    </location>
</feature>
<reference evidence="3" key="1">
    <citation type="journal article" date="2023" name="GigaByte">
        <title>Genome assembly of the bearded iris, Iris pallida Lam.</title>
        <authorList>
            <person name="Bruccoleri R.E."/>
            <person name="Oakeley E.J."/>
            <person name="Faust A.M.E."/>
            <person name="Altorfer M."/>
            <person name="Dessus-Babus S."/>
            <person name="Burckhardt D."/>
            <person name="Oertli M."/>
            <person name="Naumann U."/>
            <person name="Petersen F."/>
            <person name="Wong J."/>
        </authorList>
    </citation>
    <scope>NUCLEOTIDE SEQUENCE</scope>
    <source>
        <strain evidence="3">GSM-AAB239-AS_SAM_17_03QT</strain>
    </source>
</reference>
<comment type="caution">
    <text evidence="3">The sequence shown here is derived from an EMBL/GenBank/DDBJ whole genome shotgun (WGS) entry which is preliminary data.</text>
</comment>
<dbReference type="GO" id="GO:0004222">
    <property type="term" value="F:metalloendopeptidase activity"/>
    <property type="evidence" value="ECO:0007669"/>
    <property type="project" value="InterPro"/>
</dbReference>
<dbReference type="GO" id="GO:0005634">
    <property type="term" value="C:nucleus"/>
    <property type="evidence" value="ECO:0007669"/>
    <property type="project" value="TreeGrafter"/>
</dbReference>
<protein>
    <submittedName>
        <fullName evidence="3">SprT-like domain-containing protein Spartan isoform X3</fullName>
    </submittedName>
</protein>
<sequence length="387" mass="44219">MAGMEVEPPSPDVHELFCHYNELYFHGALSACFVDWCPRATSSTGTCRYYGGGGCEIRISGALRKVHPDTDLKNVLLHEMIHAFLWIKCGNREHSSDHDSYFREKMKEINSSSVEDHQRPQGGYNVTIHHEFKKEVETYKYYHWICDTCGHMINKSREPSASDCNQKVGPDGSCNNSKCDWHNHKNGCPGSYTREPESPRYKVQNLDSRDVKRNSDNNSSFGDDNQKKVLLNPKQMNPVDLKTESRATAPQYRNGVKVVAQKSRKRTREDECKKGHIAASKWRECMKAYKTVGEWFTVYGEEEEHKDVEPLRNKRSERRKRLKLLQTHAENGSGVARGDGCSAPSVPQTPAIAIDLNQRPREAIPAEEAQDPQPRRYSNTVVRAYDE</sequence>
<proteinExistence type="predicted"/>
<dbReference type="GO" id="GO:0006974">
    <property type="term" value="P:DNA damage response"/>
    <property type="evidence" value="ECO:0007669"/>
    <property type="project" value="InterPro"/>
</dbReference>
<evidence type="ECO:0000313" key="3">
    <source>
        <dbReference type="EMBL" id="KAJ6837626.1"/>
    </source>
</evidence>
<feature type="region of interest" description="Disordered" evidence="1">
    <location>
        <begin position="191"/>
        <end position="228"/>
    </location>
</feature>
<organism evidence="3 4">
    <name type="scientific">Iris pallida</name>
    <name type="common">Sweet iris</name>
    <dbReference type="NCBI Taxonomy" id="29817"/>
    <lineage>
        <taxon>Eukaryota</taxon>
        <taxon>Viridiplantae</taxon>
        <taxon>Streptophyta</taxon>
        <taxon>Embryophyta</taxon>
        <taxon>Tracheophyta</taxon>
        <taxon>Spermatophyta</taxon>
        <taxon>Magnoliopsida</taxon>
        <taxon>Liliopsida</taxon>
        <taxon>Asparagales</taxon>
        <taxon>Iridaceae</taxon>
        <taxon>Iridoideae</taxon>
        <taxon>Irideae</taxon>
        <taxon>Iris</taxon>
    </lineage>
</organism>
<evidence type="ECO:0000256" key="1">
    <source>
        <dbReference type="SAM" id="MobiDB-lite"/>
    </source>
</evidence>
<feature type="region of interest" description="Disordered" evidence="1">
    <location>
        <begin position="329"/>
        <end position="387"/>
    </location>
</feature>